<feature type="domain" description="Hemerythrin-like" evidence="4">
    <location>
        <begin position="14"/>
        <end position="128"/>
    </location>
</feature>
<dbReference type="SUPFAM" id="SSF47188">
    <property type="entry name" value="Hemerythrin-like"/>
    <property type="match status" value="1"/>
</dbReference>
<dbReference type="RefSeq" id="WP_092560482.1">
    <property type="nucleotide sequence ID" value="NZ_FOYZ01000006.1"/>
</dbReference>
<evidence type="ECO:0000256" key="2">
    <source>
        <dbReference type="ARBA" id="ARBA00022723"/>
    </source>
</evidence>
<dbReference type="InterPro" id="IPR012827">
    <property type="entry name" value="Hemerythrin_metal-bd"/>
</dbReference>
<keyword evidence="3" id="KW-0408">Iron</keyword>
<evidence type="ECO:0000256" key="1">
    <source>
        <dbReference type="ARBA" id="ARBA00010587"/>
    </source>
</evidence>
<dbReference type="CDD" id="cd12107">
    <property type="entry name" value="Hemerythrin"/>
    <property type="match status" value="1"/>
</dbReference>
<evidence type="ECO:0000313" key="5">
    <source>
        <dbReference type="EMBL" id="SFR81827.1"/>
    </source>
</evidence>
<keyword evidence="6" id="KW-1185">Reference proteome</keyword>
<dbReference type="Gene3D" id="1.20.120.50">
    <property type="entry name" value="Hemerythrin-like"/>
    <property type="match status" value="1"/>
</dbReference>
<evidence type="ECO:0000256" key="3">
    <source>
        <dbReference type="ARBA" id="ARBA00023004"/>
    </source>
</evidence>
<dbReference type="PANTHER" id="PTHR37164">
    <property type="entry name" value="BACTERIOHEMERYTHRIN"/>
    <property type="match status" value="1"/>
</dbReference>
<dbReference type="Proteomes" id="UP000199659">
    <property type="component" value="Unassembled WGS sequence"/>
</dbReference>
<accession>A0A1I6JS75</accession>
<organism evidence="5 6">
    <name type="scientific">Anaeromicropila populeti</name>
    <dbReference type="NCBI Taxonomy" id="37658"/>
    <lineage>
        <taxon>Bacteria</taxon>
        <taxon>Bacillati</taxon>
        <taxon>Bacillota</taxon>
        <taxon>Clostridia</taxon>
        <taxon>Lachnospirales</taxon>
        <taxon>Lachnospiraceae</taxon>
        <taxon>Anaeromicropila</taxon>
    </lineage>
</organism>
<dbReference type="InterPro" id="IPR050669">
    <property type="entry name" value="Hemerythrin"/>
</dbReference>
<dbReference type="GO" id="GO:0046872">
    <property type="term" value="F:metal ion binding"/>
    <property type="evidence" value="ECO:0007669"/>
    <property type="project" value="UniProtKB-KW"/>
</dbReference>
<reference evidence="5 6" key="1">
    <citation type="submission" date="2016-10" db="EMBL/GenBank/DDBJ databases">
        <authorList>
            <person name="de Groot N.N."/>
        </authorList>
    </citation>
    <scope>NUCLEOTIDE SEQUENCE [LARGE SCALE GENOMIC DNA]</scope>
    <source>
        <strain evidence="5 6">743A</strain>
    </source>
</reference>
<dbReference type="InterPro" id="IPR035938">
    <property type="entry name" value="Hemerythrin-like_sf"/>
</dbReference>
<dbReference type="AlphaFoldDB" id="A0A1I6JS75"/>
<sequence>MFDFKFDWKDSLCTGIEVIDNQNKELFRIGRNIEQLLLRKCIGATTQELLNIVCELREYVSYHFYEEERLMMQAGCSDFEEHKKAHEQLKKMVKEIDCVELGKNPYKEMKRIKEFLTDWIFEHLMIEDLQEAKCIMKTDGQE</sequence>
<dbReference type="Pfam" id="PF01814">
    <property type="entry name" value="Hemerythrin"/>
    <property type="match status" value="1"/>
</dbReference>
<dbReference type="EMBL" id="FOYZ01000006">
    <property type="protein sequence ID" value="SFR81827.1"/>
    <property type="molecule type" value="Genomic_DNA"/>
</dbReference>
<keyword evidence="2" id="KW-0479">Metal-binding</keyword>
<comment type="similarity">
    <text evidence="1">Belongs to the hemerythrin family.</text>
</comment>
<dbReference type="NCBIfam" id="TIGR02481">
    <property type="entry name" value="hemeryth_dom"/>
    <property type="match status" value="1"/>
</dbReference>
<dbReference type="PANTHER" id="PTHR37164:SF1">
    <property type="entry name" value="BACTERIOHEMERYTHRIN"/>
    <property type="match status" value="1"/>
</dbReference>
<name>A0A1I6JS75_9FIRM</name>
<dbReference type="STRING" id="37658.SAMN05661086_01943"/>
<dbReference type="InterPro" id="IPR012312">
    <property type="entry name" value="Hemerythrin-like"/>
</dbReference>
<dbReference type="OrthoDB" id="9797092at2"/>
<protein>
    <submittedName>
        <fullName evidence="5">Hemerythrin</fullName>
    </submittedName>
</protein>
<gene>
    <name evidence="5" type="ORF">SAMN05661086_01943</name>
</gene>
<evidence type="ECO:0000259" key="4">
    <source>
        <dbReference type="Pfam" id="PF01814"/>
    </source>
</evidence>
<proteinExistence type="inferred from homology"/>
<evidence type="ECO:0000313" key="6">
    <source>
        <dbReference type="Proteomes" id="UP000199659"/>
    </source>
</evidence>